<proteinExistence type="predicted"/>
<sequence length="223" mass="23553">MTPETRRVADPERGSKMTINYATLQNTVFPASTSVPQTLRKNVDGILEAYGTQIPIDGAAGYLPGCTFIKTDGSGDNVFYTNEGTSISADFNSVKNVPDAYGTASGRLPSPVIWADCPVLDLMLNAVDGFFAHEDFVLGPNVAANTAVSVQGQMTVYTDANTAIMKLLTDEPVGALKMYPGTTDNEDAAIGFGGATGAGYLFSQTNAKAFWLEARLKKSATTA</sequence>
<feature type="non-terminal residue" evidence="1">
    <location>
        <position position="223"/>
    </location>
</feature>
<comment type="caution">
    <text evidence="1">The sequence shown here is derived from an EMBL/GenBank/DDBJ whole genome shotgun (WGS) entry which is preliminary data.</text>
</comment>
<dbReference type="EMBL" id="LAZR01000387">
    <property type="protein sequence ID" value="KKN71202.1"/>
    <property type="molecule type" value="Genomic_DNA"/>
</dbReference>
<name>A0A0F9T8A2_9ZZZZ</name>
<dbReference type="AlphaFoldDB" id="A0A0F9T8A2"/>
<reference evidence="1" key="1">
    <citation type="journal article" date="2015" name="Nature">
        <title>Complex archaea that bridge the gap between prokaryotes and eukaryotes.</title>
        <authorList>
            <person name="Spang A."/>
            <person name="Saw J.H."/>
            <person name="Jorgensen S.L."/>
            <person name="Zaremba-Niedzwiedzka K."/>
            <person name="Martijn J."/>
            <person name="Lind A.E."/>
            <person name="van Eijk R."/>
            <person name="Schleper C."/>
            <person name="Guy L."/>
            <person name="Ettema T.J."/>
        </authorList>
    </citation>
    <scope>NUCLEOTIDE SEQUENCE</scope>
</reference>
<protein>
    <submittedName>
        <fullName evidence="1">Uncharacterized protein</fullName>
    </submittedName>
</protein>
<accession>A0A0F9T8A2</accession>
<gene>
    <name evidence="1" type="ORF">LCGC14_0422450</name>
</gene>
<organism evidence="1">
    <name type="scientific">marine sediment metagenome</name>
    <dbReference type="NCBI Taxonomy" id="412755"/>
    <lineage>
        <taxon>unclassified sequences</taxon>
        <taxon>metagenomes</taxon>
        <taxon>ecological metagenomes</taxon>
    </lineage>
</organism>
<evidence type="ECO:0000313" key="1">
    <source>
        <dbReference type="EMBL" id="KKN71202.1"/>
    </source>
</evidence>